<dbReference type="SUPFAM" id="SSF160379">
    <property type="entry name" value="SP0830-like"/>
    <property type="match status" value="1"/>
</dbReference>
<dbReference type="Gene3D" id="3.30.70.1280">
    <property type="entry name" value="SP0830-like domains"/>
    <property type="match status" value="1"/>
</dbReference>
<dbReference type="EMBL" id="JAMXMC010000011">
    <property type="protein sequence ID" value="MCO5978670.1"/>
    <property type="molecule type" value="Genomic_DNA"/>
</dbReference>
<proteinExistence type="predicted"/>
<comment type="caution">
    <text evidence="1">The sequence shown here is derived from an EMBL/GenBank/DDBJ whole genome shotgun (WGS) entry which is preliminary data.</text>
</comment>
<dbReference type="InterPro" id="IPR012545">
    <property type="entry name" value="DUF1697"/>
</dbReference>
<evidence type="ECO:0000313" key="2">
    <source>
        <dbReference type="Proteomes" id="UP001204851"/>
    </source>
</evidence>
<name>A0ABT1BR09_9BURK</name>
<organism evidence="1 2">
    <name type="scientific">Ideonella oryzae</name>
    <dbReference type="NCBI Taxonomy" id="2937441"/>
    <lineage>
        <taxon>Bacteria</taxon>
        <taxon>Pseudomonadati</taxon>
        <taxon>Pseudomonadota</taxon>
        <taxon>Betaproteobacteria</taxon>
        <taxon>Burkholderiales</taxon>
        <taxon>Sphaerotilaceae</taxon>
        <taxon>Ideonella</taxon>
    </lineage>
</organism>
<dbReference type="RefSeq" id="WP_252771415.1">
    <property type="nucleotide sequence ID" value="NZ_JAMXMC010000011.1"/>
</dbReference>
<gene>
    <name evidence="1" type="ORF">M0L44_18390</name>
</gene>
<dbReference type="Pfam" id="PF08002">
    <property type="entry name" value="DUF1697"/>
    <property type="match status" value="1"/>
</dbReference>
<sequence length="115" mass="12641">MPTYIALLRAINVTGRFVKMQALAQRAAAMGCPLPAGAEVNVCFLPVVATPEHAAAVALLKSDIDDFEVHGREVYWRCLTKQSDSKFSNAALERRLKLRTTLRRATMLQGLVGEL</sequence>
<reference evidence="1 2" key="1">
    <citation type="submission" date="2022-06" db="EMBL/GenBank/DDBJ databases">
        <title>Ideonella sp. NS12-5 Genome sequencing and assembly.</title>
        <authorList>
            <person name="Jung Y."/>
        </authorList>
    </citation>
    <scope>NUCLEOTIDE SEQUENCE [LARGE SCALE GENOMIC DNA]</scope>
    <source>
        <strain evidence="1 2">NS12-5</strain>
    </source>
</reference>
<evidence type="ECO:0000313" key="1">
    <source>
        <dbReference type="EMBL" id="MCO5978670.1"/>
    </source>
</evidence>
<accession>A0ABT1BR09</accession>
<dbReference type="Proteomes" id="UP001204851">
    <property type="component" value="Unassembled WGS sequence"/>
</dbReference>
<keyword evidence="2" id="KW-1185">Reference proteome</keyword>
<protein>
    <submittedName>
        <fullName evidence="1">DUF1697 domain-containing protein</fullName>
    </submittedName>
</protein>